<dbReference type="EMBL" id="JBHUCM010000044">
    <property type="protein sequence ID" value="MFD1544607.1"/>
    <property type="molecule type" value="Genomic_DNA"/>
</dbReference>
<dbReference type="Pfam" id="PF02575">
    <property type="entry name" value="YbaB_DNA_bd"/>
    <property type="match status" value="1"/>
</dbReference>
<proteinExistence type="predicted"/>
<accession>A0ABW4GPG0</accession>
<dbReference type="RefSeq" id="WP_219529342.1">
    <property type="nucleotide sequence ID" value="NZ_JAHKRM010000006.1"/>
</dbReference>
<dbReference type="Proteomes" id="UP001597097">
    <property type="component" value="Unassembled WGS sequence"/>
</dbReference>
<reference evidence="2" key="1">
    <citation type="journal article" date="2019" name="Int. J. Syst. Evol. Microbiol.">
        <title>The Global Catalogue of Microorganisms (GCM) 10K type strain sequencing project: providing services to taxonomists for standard genome sequencing and annotation.</title>
        <authorList>
            <consortium name="The Broad Institute Genomics Platform"/>
            <consortium name="The Broad Institute Genome Sequencing Center for Infectious Disease"/>
            <person name="Wu L."/>
            <person name="Ma J."/>
        </authorList>
    </citation>
    <scope>NUCLEOTIDE SEQUENCE [LARGE SCALE GENOMIC DNA]</scope>
    <source>
        <strain evidence="2">CGMCC 1.15399</strain>
    </source>
</reference>
<gene>
    <name evidence="1" type="ORF">ACFSJ0_46720</name>
</gene>
<protein>
    <submittedName>
        <fullName evidence="1">YbaB/EbfC family nucleoid-associated protein</fullName>
    </submittedName>
</protein>
<evidence type="ECO:0000313" key="2">
    <source>
        <dbReference type="Proteomes" id="UP001597097"/>
    </source>
</evidence>
<sequence length="147" mass="16008">MAAHGFGDFANMNVDALLRDSQKRVARFTEAQKRAADAVGRATTAGDHIAVECTASGVSRLDIDPRAKRMSVEEMSAAILQAIHEADADLKRQLSEILADSFDGDVLNPTGDPEAASAQVEEAQKAFDRMMTDTMGELDRMRKEFGY</sequence>
<name>A0ABW4GPG0_9ACTN</name>
<evidence type="ECO:0000313" key="1">
    <source>
        <dbReference type="EMBL" id="MFD1544607.1"/>
    </source>
</evidence>
<keyword evidence="2" id="KW-1185">Reference proteome</keyword>
<comment type="caution">
    <text evidence="1">The sequence shown here is derived from an EMBL/GenBank/DDBJ whole genome shotgun (WGS) entry which is preliminary data.</text>
</comment>
<dbReference type="InterPro" id="IPR004401">
    <property type="entry name" value="YbaB/EbfC"/>
</dbReference>
<organism evidence="1 2">
    <name type="scientific">Nonomuraea guangzhouensis</name>
    <dbReference type="NCBI Taxonomy" id="1291555"/>
    <lineage>
        <taxon>Bacteria</taxon>
        <taxon>Bacillati</taxon>
        <taxon>Actinomycetota</taxon>
        <taxon>Actinomycetes</taxon>
        <taxon>Streptosporangiales</taxon>
        <taxon>Streptosporangiaceae</taxon>
        <taxon>Nonomuraea</taxon>
    </lineage>
</organism>